<gene>
    <name evidence="2" type="ORF">S03H2_45339</name>
</gene>
<reference evidence="2" key="1">
    <citation type="journal article" date="2014" name="Front. Microbiol.">
        <title>High frequency of phylogenetically diverse reductive dehalogenase-homologous genes in deep subseafloor sedimentary metagenomes.</title>
        <authorList>
            <person name="Kawai M."/>
            <person name="Futagami T."/>
            <person name="Toyoda A."/>
            <person name="Takaki Y."/>
            <person name="Nishi S."/>
            <person name="Hori S."/>
            <person name="Arai W."/>
            <person name="Tsubouchi T."/>
            <person name="Morono Y."/>
            <person name="Uchiyama I."/>
            <person name="Ito T."/>
            <person name="Fujiyama A."/>
            <person name="Inagaki F."/>
            <person name="Takami H."/>
        </authorList>
    </citation>
    <scope>NUCLEOTIDE SEQUENCE</scope>
    <source>
        <strain evidence="2">Expedition CK06-06</strain>
    </source>
</reference>
<feature type="region of interest" description="Disordered" evidence="1">
    <location>
        <begin position="1"/>
        <end position="27"/>
    </location>
</feature>
<comment type="caution">
    <text evidence="2">The sequence shown here is derived from an EMBL/GenBank/DDBJ whole genome shotgun (WGS) entry which is preliminary data.</text>
</comment>
<feature type="non-terminal residue" evidence="2">
    <location>
        <position position="1"/>
    </location>
</feature>
<evidence type="ECO:0000313" key="2">
    <source>
        <dbReference type="EMBL" id="GAH70235.1"/>
    </source>
</evidence>
<evidence type="ECO:0000256" key="1">
    <source>
        <dbReference type="SAM" id="MobiDB-lite"/>
    </source>
</evidence>
<organism evidence="2">
    <name type="scientific">marine sediment metagenome</name>
    <dbReference type="NCBI Taxonomy" id="412755"/>
    <lineage>
        <taxon>unclassified sequences</taxon>
        <taxon>metagenomes</taxon>
        <taxon>ecological metagenomes</taxon>
    </lineage>
</organism>
<sequence>SMEEASTAADDLGEENEELATSFDNVKTGAEEATEAIKIYAEDVAENYIALSVKATESWEDFYRFWEAEAERTAKSVIDTIEEVGKKTSNIIKKIKDESGKITGVVLPGGGTITVAGEEVPSYKPGIAYVPKTQLALIHEGEEINPPGQRSYDQRKSYSPTVIINNPVIRNDDDIPKIRREVEKAFNEFTRQYGRSGYELPV</sequence>
<dbReference type="AlphaFoldDB" id="X1ILV4"/>
<name>X1ILV4_9ZZZZ</name>
<protein>
    <submittedName>
        <fullName evidence="2">Uncharacterized protein</fullName>
    </submittedName>
</protein>
<dbReference type="EMBL" id="BARU01028406">
    <property type="protein sequence ID" value="GAH70235.1"/>
    <property type="molecule type" value="Genomic_DNA"/>
</dbReference>
<proteinExistence type="predicted"/>
<accession>X1ILV4</accession>